<dbReference type="InterPro" id="IPR009012">
    <property type="entry name" value="GrpE_head"/>
</dbReference>
<feature type="compositionally biased region" description="Low complexity" evidence="4">
    <location>
        <begin position="116"/>
        <end position="128"/>
    </location>
</feature>
<accession>A0A830H7E2</accession>
<dbReference type="OrthoDB" id="201635at2759"/>
<keyword evidence="6" id="KW-1185">Reference proteome</keyword>
<name>A0A830H7E2_9CHLO</name>
<comment type="similarity">
    <text evidence="1 3">Belongs to the GrpE family.</text>
</comment>
<evidence type="ECO:0000313" key="6">
    <source>
        <dbReference type="Proteomes" id="UP000660262"/>
    </source>
</evidence>
<dbReference type="HAMAP" id="MF_01151">
    <property type="entry name" value="GrpE"/>
    <property type="match status" value="1"/>
</dbReference>
<evidence type="ECO:0000313" key="5">
    <source>
        <dbReference type="EMBL" id="GHP01960.1"/>
    </source>
</evidence>
<evidence type="ECO:0000256" key="3">
    <source>
        <dbReference type="RuleBase" id="RU004478"/>
    </source>
</evidence>
<dbReference type="GO" id="GO:0006457">
    <property type="term" value="P:protein folding"/>
    <property type="evidence" value="ECO:0007669"/>
    <property type="project" value="InterPro"/>
</dbReference>
<dbReference type="Gene3D" id="2.30.22.10">
    <property type="entry name" value="Head domain of nucleotide exchange factor GrpE"/>
    <property type="match status" value="1"/>
</dbReference>
<dbReference type="GO" id="GO:0051087">
    <property type="term" value="F:protein-folding chaperone binding"/>
    <property type="evidence" value="ECO:0007669"/>
    <property type="project" value="InterPro"/>
</dbReference>
<evidence type="ECO:0000256" key="4">
    <source>
        <dbReference type="SAM" id="MobiDB-lite"/>
    </source>
</evidence>
<dbReference type="EMBL" id="BNJQ01000002">
    <property type="protein sequence ID" value="GHP01960.1"/>
    <property type="molecule type" value="Genomic_DNA"/>
</dbReference>
<organism evidence="5 6">
    <name type="scientific">Pycnococcus provasolii</name>
    <dbReference type="NCBI Taxonomy" id="41880"/>
    <lineage>
        <taxon>Eukaryota</taxon>
        <taxon>Viridiplantae</taxon>
        <taxon>Chlorophyta</taxon>
        <taxon>Pseudoscourfieldiophyceae</taxon>
        <taxon>Pseudoscourfieldiales</taxon>
        <taxon>Pycnococcaceae</taxon>
        <taxon>Pycnococcus</taxon>
    </lineage>
</organism>
<proteinExistence type="inferred from homology"/>
<dbReference type="SUPFAM" id="SSF58014">
    <property type="entry name" value="Coiled-coil domain of nucleotide exchange factor GrpE"/>
    <property type="match status" value="1"/>
</dbReference>
<sequence length="298" mass="32157">MSTSPVHAMAFTVRCLKASSSLSSSLSSLSSFSSLVRAFGSSSSSGRLVSSCVSRVPLGVSALDHTFIWHQRSSRSHFARQQVRRFFGASSSGAKQETDDDQASENEKHTEEEPTEQPQQEGEAAAAENGEEQEEMSETEAQIAALEAEKQALKDQVMRAYADAENLRTRMAQQVDNAKSFAIQGFAKDLLDVSDNLERALAAVPEEELGADGHLKSLHEGVAMTNNIMLKTFRNNGLERFDPTGEPFDPNTMMALFEIPAGTPGVGEPGTVAQTQKVGYLLNGRAIRAAEVGVVKSE</sequence>
<dbReference type="GO" id="GO:0051082">
    <property type="term" value="F:unfolded protein binding"/>
    <property type="evidence" value="ECO:0007669"/>
    <property type="project" value="TreeGrafter"/>
</dbReference>
<protein>
    <submittedName>
        <fullName evidence="5">GrpE protein 1, mitochondrial</fullName>
    </submittedName>
</protein>
<dbReference type="Pfam" id="PF01025">
    <property type="entry name" value="GrpE"/>
    <property type="match status" value="1"/>
</dbReference>
<feature type="region of interest" description="Disordered" evidence="4">
    <location>
        <begin position="89"/>
        <end position="140"/>
    </location>
</feature>
<dbReference type="GO" id="GO:0042803">
    <property type="term" value="F:protein homodimerization activity"/>
    <property type="evidence" value="ECO:0007669"/>
    <property type="project" value="InterPro"/>
</dbReference>
<feature type="compositionally biased region" description="Acidic residues" evidence="4">
    <location>
        <begin position="129"/>
        <end position="138"/>
    </location>
</feature>
<dbReference type="InterPro" id="IPR000740">
    <property type="entry name" value="GrpE"/>
</dbReference>
<dbReference type="InterPro" id="IPR013805">
    <property type="entry name" value="GrpE_CC"/>
</dbReference>
<dbReference type="PRINTS" id="PR00773">
    <property type="entry name" value="GRPEPROTEIN"/>
</dbReference>
<dbReference type="PANTHER" id="PTHR21237:SF23">
    <property type="entry name" value="GRPE PROTEIN HOMOLOG, MITOCHONDRIAL"/>
    <property type="match status" value="1"/>
</dbReference>
<evidence type="ECO:0000256" key="2">
    <source>
        <dbReference type="ARBA" id="ARBA00023186"/>
    </source>
</evidence>
<evidence type="ECO:0000256" key="1">
    <source>
        <dbReference type="ARBA" id="ARBA00009054"/>
    </source>
</evidence>
<reference evidence="5" key="1">
    <citation type="submission" date="2020-10" db="EMBL/GenBank/DDBJ databases">
        <title>Unveiling of a novel bifunctional photoreceptor, Dualchrome1, isolated from a cosmopolitan green alga.</title>
        <authorList>
            <person name="Suzuki S."/>
            <person name="Kawachi M."/>
        </authorList>
    </citation>
    <scope>NUCLEOTIDE SEQUENCE</scope>
    <source>
        <strain evidence="5">NIES 2893</strain>
    </source>
</reference>
<dbReference type="GO" id="GO:0030150">
    <property type="term" value="P:protein import into mitochondrial matrix"/>
    <property type="evidence" value="ECO:0007669"/>
    <property type="project" value="TreeGrafter"/>
</dbReference>
<dbReference type="Proteomes" id="UP000660262">
    <property type="component" value="Unassembled WGS sequence"/>
</dbReference>
<dbReference type="SUPFAM" id="SSF51064">
    <property type="entry name" value="Head domain of nucleotide exchange factor GrpE"/>
    <property type="match status" value="1"/>
</dbReference>
<dbReference type="GO" id="GO:0000774">
    <property type="term" value="F:adenyl-nucleotide exchange factor activity"/>
    <property type="evidence" value="ECO:0007669"/>
    <property type="project" value="InterPro"/>
</dbReference>
<dbReference type="AlphaFoldDB" id="A0A830H7E2"/>
<dbReference type="PANTHER" id="PTHR21237">
    <property type="entry name" value="GRPE PROTEIN"/>
    <property type="match status" value="1"/>
</dbReference>
<dbReference type="CDD" id="cd00446">
    <property type="entry name" value="GrpE"/>
    <property type="match status" value="1"/>
</dbReference>
<gene>
    <name evidence="5" type="ORF">PPROV_000071600</name>
</gene>
<dbReference type="GO" id="GO:0001405">
    <property type="term" value="C:PAM complex, Tim23 associated import motor"/>
    <property type="evidence" value="ECO:0007669"/>
    <property type="project" value="TreeGrafter"/>
</dbReference>
<comment type="caution">
    <text evidence="5">The sequence shown here is derived from an EMBL/GenBank/DDBJ whole genome shotgun (WGS) entry which is preliminary data.</text>
</comment>
<dbReference type="Gene3D" id="3.90.20.20">
    <property type="match status" value="1"/>
</dbReference>
<keyword evidence="2" id="KW-0143">Chaperone</keyword>